<dbReference type="Proteomes" id="UP001589683">
    <property type="component" value="Unassembled WGS sequence"/>
</dbReference>
<evidence type="ECO:0000313" key="4">
    <source>
        <dbReference type="EMBL" id="MFB9231105.1"/>
    </source>
</evidence>
<evidence type="ECO:0000313" key="5">
    <source>
        <dbReference type="Proteomes" id="UP001589683"/>
    </source>
</evidence>
<keyword evidence="5" id="KW-1185">Reference proteome</keyword>
<dbReference type="CDD" id="cd00796">
    <property type="entry name" value="INT_Rci_Hp1_C"/>
    <property type="match status" value="1"/>
</dbReference>
<dbReference type="InterPro" id="IPR050090">
    <property type="entry name" value="Tyrosine_recombinase_XerCD"/>
</dbReference>
<keyword evidence="2" id="KW-0233">DNA recombination</keyword>
<dbReference type="PANTHER" id="PTHR30349:SF94">
    <property type="entry name" value="INTEGRASE_RECOMBINASE HI_1414-RELATED"/>
    <property type="match status" value="1"/>
</dbReference>
<dbReference type="InterPro" id="IPR002104">
    <property type="entry name" value="Integrase_catalytic"/>
</dbReference>
<dbReference type="PANTHER" id="PTHR30349">
    <property type="entry name" value="PHAGE INTEGRASE-RELATED"/>
    <property type="match status" value="1"/>
</dbReference>
<dbReference type="InterPro" id="IPR011010">
    <property type="entry name" value="DNA_brk_join_enz"/>
</dbReference>
<dbReference type="EMBL" id="JBHMEA010000015">
    <property type="protein sequence ID" value="MFB9231105.1"/>
    <property type="molecule type" value="Genomic_DNA"/>
</dbReference>
<dbReference type="RefSeq" id="WP_213890755.1">
    <property type="nucleotide sequence ID" value="NZ_JAGFNU010000014.1"/>
</dbReference>
<organism evidence="4 5">
    <name type="scientific">Pseudohalocynthiibacter aestuariivivens</name>
    <dbReference type="NCBI Taxonomy" id="1591409"/>
    <lineage>
        <taxon>Bacteria</taxon>
        <taxon>Pseudomonadati</taxon>
        <taxon>Pseudomonadota</taxon>
        <taxon>Alphaproteobacteria</taxon>
        <taxon>Rhodobacterales</taxon>
        <taxon>Paracoccaceae</taxon>
        <taxon>Pseudohalocynthiibacter</taxon>
    </lineage>
</organism>
<dbReference type="Pfam" id="PF00589">
    <property type="entry name" value="Phage_integrase"/>
    <property type="match status" value="1"/>
</dbReference>
<name>A0ABV5JCC1_9RHOB</name>
<proteinExistence type="predicted"/>
<evidence type="ECO:0000256" key="1">
    <source>
        <dbReference type="ARBA" id="ARBA00022908"/>
    </source>
</evidence>
<dbReference type="Gene3D" id="1.10.443.10">
    <property type="entry name" value="Intergrase catalytic core"/>
    <property type="match status" value="1"/>
</dbReference>
<feature type="domain" description="Tyr recombinase" evidence="3">
    <location>
        <begin position="175"/>
        <end position="351"/>
    </location>
</feature>
<sequence length="364" mass="41237">MPHIIERKRKDGSSAYLAQIDIKRNGKRVHREAKTFDRKSAANAWIKKRKKEIDAAGEDLGSLKSKGKSLGDAIRKYSRESIKEIGRTKAQVLNTILEFDIADMRCEDIKSPDIVDFARSLSTSRSPATVSNYMSHLGAVFTIARPAWGLPLDGQAMKDAFAVCNRLGITGKSKERDRRPTLDELNALMALFEQKHLHRPKSIPMHRVVAFALFSTRRQEEITRVTWAGLDTENERVLVTNMKHPGDKIGNNVRCDLPDPACAIAEAMPAVDARIFPYRTDAISAAFTRACKFLEINDLRFHDLRHEGVSRLFEMGLSIPQVAAVSGHRSWSSLQRYTHIDQVGDKYDGWEWIERLSKLQNFHV</sequence>
<dbReference type="PROSITE" id="PS51898">
    <property type="entry name" value="TYR_RECOMBINASE"/>
    <property type="match status" value="1"/>
</dbReference>
<gene>
    <name evidence="4" type="ORF">ACFFUT_04800</name>
</gene>
<protein>
    <submittedName>
        <fullName evidence="4">Site-specific integrase</fullName>
    </submittedName>
</protein>
<keyword evidence="1" id="KW-0229">DNA integration</keyword>
<dbReference type="SUPFAM" id="SSF56349">
    <property type="entry name" value="DNA breaking-rejoining enzymes"/>
    <property type="match status" value="1"/>
</dbReference>
<comment type="caution">
    <text evidence="4">The sequence shown here is derived from an EMBL/GenBank/DDBJ whole genome shotgun (WGS) entry which is preliminary data.</text>
</comment>
<accession>A0ABV5JCC1</accession>
<evidence type="ECO:0000259" key="3">
    <source>
        <dbReference type="PROSITE" id="PS51898"/>
    </source>
</evidence>
<reference evidence="4 5" key="1">
    <citation type="submission" date="2024-09" db="EMBL/GenBank/DDBJ databases">
        <authorList>
            <person name="Sun Q."/>
            <person name="Mori K."/>
        </authorList>
    </citation>
    <scope>NUCLEOTIDE SEQUENCE [LARGE SCALE GENOMIC DNA]</scope>
    <source>
        <strain evidence="4 5">CECT 8726</strain>
    </source>
</reference>
<evidence type="ECO:0000256" key="2">
    <source>
        <dbReference type="ARBA" id="ARBA00023172"/>
    </source>
</evidence>
<dbReference type="InterPro" id="IPR013762">
    <property type="entry name" value="Integrase-like_cat_sf"/>
</dbReference>